<dbReference type="PROSITE" id="PS51782">
    <property type="entry name" value="LYSM"/>
    <property type="match status" value="3"/>
</dbReference>
<dbReference type="Pfam" id="PF01464">
    <property type="entry name" value="SLT"/>
    <property type="match status" value="1"/>
</dbReference>
<dbReference type="EMBL" id="AAOF01000020">
    <property type="protein sequence ID" value="EAR20532.1"/>
    <property type="molecule type" value="Genomic_DNA"/>
</dbReference>
<dbReference type="Gene3D" id="1.10.530.10">
    <property type="match status" value="1"/>
</dbReference>
<accession>A4BUS8</accession>
<dbReference type="RefSeq" id="WP_004999239.1">
    <property type="nucleotide sequence ID" value="NZ_CH672427.1"/>
</dbReference>
<dbReference type="InterPro" id="IPR018392">
    <property type="entry name" value="LysM"/>
</dbReference>
<dbReference type="CDD" id="cd00118">
    <property type="entry name" value="LysM"/>
    <property type="match status" value="3"/>
</dbReference>
<dbReference type="SMART" id="SM00257">
    <property type="entry name" value="LysM"/>
    <property type="match status" value="3"/>
</dbReference>
<dbReference type="eggNOG" id="COG0741">
    <property type="taxonomic scope" value="Bacteria"/>
</dbReference>
<dbReference type="InterPro" id="IPR000189">
    <property type="entry name" value="Transglyc_AS"/>
</dbReference>
<dbReference type="STRING" id="314278.NB231_01738"/>
<evidence type="ECO:0000256" key="2">
    <source>
        <dbReference type="SAM" id="MobiDB-lite"/>
    </source>
</evidence>
<feature type="domain" description="LysM" evidence="4">
    <location>
        <begin position="484"/>
        <end position="528"/>
    </location>
</feature>
<keyword evidence="3" id="KW-1133">Transmembrane helix</keyword>
<evidence type="ECO:0000259" key="4">
    <source>
        <dbReference type="PROSITE" id="PS51782"/>
    </source>
</evidence>
<dbReference type="PROSITE" id="PS00922">
    <property type="entry name" value="TRANSGLYCOSYLASE"/>
    <property type="match status" value="1"/>
</dbReference>
<keyword evidence="3" id="KW-0472">Membrane</keyword>
<dbReference type="GO" id="GO:0000270">
    <property type="term" value="P:peptidoglycan metabolic process"/>
    <property type="evidence" value="ECO:0007669"/>
    <property type="project" value="InterPro"/>
</dbReference>
<feature type="domain" description="LysM" evidence="4">
    <location>
        <begin position="349"/>
        <end position="392"/>
    </location>
</feature>
<comment type="caution">
    <text evidence="5">The sequence shown here is derived from an EMBL/GenBank/DDBJ whole genome shotgun (WGS) entry which is preliminary data.</text>
</comment>
<evidence type="ECO:0000313" key="5">
    <source>
        <dbReference type="EMBL" id="EAR20532.1"/>
    </source>
</evidence>
<name>A4BUS8_9GAMM</name>
<dbReference type="InterPro" id="IPR008258">
    <property type="entry name" value="Transglycosylase_SLT_dom_1"/>
</dbReference>
<dbReference type="eggNOG" id="COG1388">
    <property type="taxonomic scope" value="Bacteria"/>
</dbReference>
<organism evidence="5 6">
    <name type="scientific">Nitrococcus mobilis Nb-231</name>
    <dbReference type="NCBI Taxonomy" id="314278"/>
    <lineage>
        <taxon>Bacteria</taxon>
        <taxon>Pseudomonadati</taxon>
        <taxon>Pseudomonadota</taxon>
        <taxon>Gammaproteobacteria</taxon>
        <taxon>Chromatiales</taxon>
        <taxon>Ectothiorhodospiraceae</taxon>
        <taxon>Nitrococcus</taxon>
    </lineage>
</organism>
<keyword evidence="6" id="KW-1185">Reference proteome</keyword>
<dbReference type="CDD" id="cd16894">
    <property type="entry name" value="MltD-like"/>
    <property type="match status" value="1"/>
</dbReference>
<keyword evidence="3" id="KW-0812">Transmembrane</keyword>
<dbReference type="SUPFAM" id="SSF53955">
    <property type="entry name" value="Lysozyme-like"/>
    <property type="match status" value="1"/>
</dbReference>
<protein>
    <submittedName>
        <fullName evidence="5">Soluble lytic murein transglycosylase and related regulatory protein</fullName>
    </submittedName>
</protein>
<dbReference type="AlphaFoldDB" id="A4BUS8"/>
<dbReference type="Gene3D" id="3.10.350.10">
    <property type="entry name" value="LysM domain"/>
    <property type="match status" value="3"/>
</dbReference>
<evidence type="ECO:0000313" key="6">
    <source>
        <dbReference type="Proteomes" id="UP000003374"/>
    </source>
</evidence>
<evidence type="ECO:0000256" key="3">
    <source>
        <dbReference type="SAM" id="Phobius"/>
    </source>
</evidence>
<dbReference type="PANTHER" id="PTHR33734">
    <property type="entry name" value="LYSM DOMAIN-CONTAINING GPI-ANCHORED PROTEIN 2"/>
    <property type="match status" value="1"/>
</dbReference>
<sequence length="539" mass="59676">MGANALVAGVRLIGAGSAVVLLLVGCAPLGVEQTRSGPPPSAQDTGTQFLPKDSAPQNDAPSDLPTTAPPARSADLWTRIRKGFVLPEASEQPLVRQEIEYFSGRQDFVDRIAERARPYLSYIVQALEQRGMPTEIALLPIVESAFRPFAYSAGQAAGIWQFIPTTGQYYGLQQNWWYDGRRDVIAATQAALDYLQRLNELFAGDWLLAIAAYNAGEGTVLRAVERNAAQDQRTDFWHLDLPSETETYVPRLLAVRSLIATPLAYGLKLPTIPDKLPIAVVEIRSQIDLALAAQLAGLSVAELYQLNPGYNRWATAPDGPHRLVLPVDRVKQFKQGLDAIPPEERMHWRRHRIARGDTLSALAQRYHTTPAVLKTINGLRSSRIRTGSHLVIPLTRRSATVAAAALNPNGQRASNHPVIYTVQRGDSLWGIAQAHQTTVNHLCRLNQIAPDTALHPGQPLLLQKTRPISVAFTHTQPSEAIQLIRYTVQRGDSLYQIAQRFKVTVGELRRWNDLPQGQFLQPGQKLQLQVDVTHLSDRR</sequence>
<proteinExistence type="inferred from homology"/>
<feature type="transmembrane region" description="Helical" evidence="3">
    <location>
        <begin position="12"/>
        <end position="31"/>
    </location>
</feature>
<feature type="domain" description="LysM" evidence="4">
    <location>
        <begin position="418"/>
        <end position="462"/>
    </location>
</feature>
<comment type="similarity">
    <text evidence="1">Belongs to the transglycosylase Slt family.</text>
</comment>
<dbReference type="InterPro" id="IPR023346">
    <property type="entry name" value="Lysozyme-like_dom_sf"/>
</dbReference>
<dbReference type="Pfam" id="PF01476">
    <property type="entry name" value="LysM"/>
    <property type="match status" value="3"/>
</dbReference>
<feature type="region of interest" description="Disordered" evidence="2">
    <location>
        <begin position="32"/>
        <end position="72"/>
    </location>
</feature>
<dbReference type="HOGENOM" id="CLU_009520_1_4_6"/>
<dbReference type="InterPro" id="IPR036779">
    <property type="entry name" value="LysM_dom_sf"/>
</dbReference>
<reference evidence="5 6" key="1">
    <citation type="submission" date="2006-02" db="EMBL/GenBank/DDBJ databases">
        <authorList>
            <person name="Waterbury J."/>
            <person name="Ferriera S."/>
            <person name="Johnson J."/>
            <person name="Kravitz S."/>
            <person name="Halpern A."/>
            <person name="Remington K."/>
            <person name="Beeson K."/>
            <person name="Tran B."/>
            <person name="Rogers Y.-H."/>
            <person name="Friedman R."/>
            <person name="Venter J.C."/>
        </authorList>
    </citation>
    <scope>NUCLEOTIDE SEQUENCE [LARGE SCALE GENOMIC DNA]</scope>
    <source>
        <strain evidence="5 6">Nb-231</strain>
    </source>
</reference>
<dbReference type="GO" id="GO:0008932">
    <property type="term" value="F:lytic endotransglycosylase activity"/>
    <property type="evidence" value="ECO:0007669"/>
    <property type="project" value="TreeGrafter"/>
</dbReference>
<dbReference type="SUPFAM" id="SSF54106">
    <property type="entry name" value="LysM domain"/>
    <property type="match status" value="3"/>
</dbReference>
<dbReference type="Proteomes" id="UP000003374">
    <property type="component" value="Unassembled WGS sequence"/>
</dbReference>
<evidence type="ECO:0000256" key="1">
    <source>
        <dbReference type="ARBA" id="ARBA00007734"/>
    </source>
</evidence>
<dbReference type="OrthoDB" id="9815002at2"/>
<dbReference type="PANTHER" id="PTHR33734:SF22">
    <property type="entry name" value="MEMBRANE-BOUND LYTIC MUREIN TRANSGLYCOSYLASE D"/>
    <property type="match status" value="1"/>
</dbReference>
<gene>
    <name evidence="5" type="ORF">NB231_01738</name>
</gene>
<dbReference type="GO" id="GO:0016020">
    <property type="term" value="C:membrane"/>
    <property type="evidence" value="ECO:0007669"/>
    <property type="project" value="InterPro"/>
</dbReference>